<accession>A0A951Q7R7</accession>
<dbReference type="Proteomes" id="UP000715781">
    <property type="component" value="Unassembled WGS sequence"/>
</dbReference>
<dbReference type="AlphaFoldDB" id="A0A951Q7R7"/>
<evidence type="ECO:0000313" key="2">
    <source>
        <dbReference type="Proteomes" id="UP000715781"/>
    </source>
</evidence>
<organism evidence="1 2">
    <name type="scientific">Mojavia pulchra JT2-VF2</name>
    <dbReference type="NCBI Taxonomy" id="287848"/>
    <lineage>
        <taxon>Bacteria</taxon>
        <taxon>Bacillati</taxon>
        <taxon>Cyanobacteriota</taxon>
        <taxon>Cyanophyceae</taxon>
        <taxon>Nostocales</taxon>
        <taxon>Nostocaceae</taxon>
    </lineage>
</organism>
<reference evidence="1" key="2">
    <citation type="journal article" date="2022" name="Microbiol. Resour. Announc.">
        <title>Metagenome Sequencing to Explore Phylogenomics of Terrestrial Cyanobacteria.</title>
        <authorList>
            <person name="Ward R.D."/>
            <person name="Stajich J.E."/>
            <person name="Johansen J.R."/>
            <person name="Huntemann M."/>
            <person name="Clum A."/>
            <person name="Foster B."/>
            <person name="Foster B."/>
            <person name="Roux S."/>
            <person name="Palaniappan K."/>
            <person name="Varghese N."/>
            <person name="Mukherjee S."/>
            <person name="Reddy T.B.K."/>
            <person name="Daum C."/>
            <person name="Copeland A."/>
            <person name="Chen I.A."/>
            <person name="Ivanova N.N."/>
            <person name="Kyrpides N.C."/>
            <person name="Shapiro N."/>
            <person name="Eloe-Fadrosh E.A."/>
            <person name="Pietrasiak N."/>
        </authorList>
    </citation>
    <scope>NUCLEOTIDE SEQUENCE</scope>
    <source>
        <strain evidence="1">JT2-VF2</strain>
    </source>
</reference>
<protein>
    <submittedName>
        <fullName evidence="1">Uncharacterized protein</fullName>
    </submittedName>
</protein>
<sequence length="132" mass="15338">MNQCLVPLLHNDFSANKEQIHDIRHTVILAAGRHHSAWAGGWEQSDLTRIKNIQLHPQAQQAIAQSWKTMLRYLPSTLSLPPANLSKNVYPIKQKFDLNRFTNDQIEYLQLYLLVVRALRLCDQRSVQLRNI</sequence>
<reference evidence="1" key="1">
    <citation type="submission" date="2021-05" db="EMBL/GenBank/DDBJ databases">
        <authorList>
            <person name="Pietrasiak N."/>
            <person name="Ward R."/>
            <person name="Stajich J.E."/>
            <person name="Kurbessoian T."/>
        </authorList>
    </citation>
    <scope>NUCLEOTIDE SEQUENCE</scope>
    <source>
        <strain evidence="1">JT2-VF2</strain>
    </source>
</reference>
<gene>
    <name evidence="1" type="ORF">KME32_36185</name>
</gene>
<name>A0A951Q7R7_9NOST</name>
<comment type="caution">
    <text evidence="1">The sequence shown here is derived from an EMBL/GenBank/DDBJ whole genome shotgun (WGS) entry which is preliminary data.</text>
</comment>
<proteinExistence type="predicted"/>
<dbReference type="EMBL" id="JAHHHN010000080">
    <property type="protein sequence ID" value="MBW4566398.1"/>
    <property type="molecule type" value="Genomic_DNA"/>
</dbReference>
<evidence type="ECO:0000313" key="1">
    <source>
        <dbReference type="EMBL" id="MBW4566398.1"/>
    </source>
</evidence>